<comment type="caution">
    <text evidence="2">The sequence shown here is derived from an EMBL/GenBank/DDBJ whole genome shotgun (WGS) entry which is preliminary data.</text>
</comment>
<dbReference type="Proteomes" id="UP000265566">
    <property type="component" value="Chromosome 1"/>
</dbReference>
<reference evidence="2" key="1">
    <citation type="journal article" date="2018" name="Nat. Plants">
        <title>Whole-genome landscape of Medicago truncatula symbiotic genes.</title>
        <authorList>
            <person name="Pecrix Y."/>
            <person name="Gamas P."/>
            <person name="Carrere S."/>
        </authorList>
    </citation>
    <scope>NUCLEOTIDE SEQUENCE</scope>
    <source>
        <tissue evidence="2">Leaves</tissue>
    </source>
</reference>
<dbReference type="PANTHER" id="PTHR31672">
    <property type="entry name" value="BNACNNG10540D PROTEIN"/>
    <property type="match status" value="1"/>
</dbReference>
<accession>A0A396JM69</accession>
<organism evidence="2">
    <name type="scientific">Medicago truncatula</name>
    <name type="common">Barrel medic</name>
    <name type="synonym">Medicago tribuloides</name>
    <dbReference type="NCBI Taxonomy" id="3880"/>
    <lineage>
        <taxon>Eukaryota</taxon>
        <taxon>Viridiplantae</taxon>
        <taxon>Streptophyta</taxon>
        <taxon>Embryophyta</taxon>
        <taxon>Tracheophyta</taxon>
        <taxon>Spermatophyta</taxon>
        <taxon>Magnoliopsida</taxon>
        <taxon>eudicotyledons</taxon>
        <taxon>Gunneridae</taxon>
        <taxon>Pentapetalae</taxon>
        <taxon>rosids</taxon>
        <taxon>fabids</taxon>
        <taxon>Fabales</taxon>
        <taxon>Fabaceae</taxon>
        <taxon>Papilionoideae</taxon>
        <taxon>50 kb inversion clade</taxon>
        <taxon>NPAAA clade</taxon>
        <taxon>Hologalegina</taxon>
        <taxon>IRL clade</taxon>
        <taxon>Trifolieae</taxon>
        <taxon>Medicago</taxon>
    </lineage>
</organism>
<evidence type="ECO:0000313" key="2">
    <source>
        <dbReference type="EMBL" id="RHN79380.1"/>
    </source>
</evidence>
<dbReference type="EMBL" id="PSQE01000001">
    <property type="protein sequence ID" value="RHN79380.1"/>
    <property type="molecule type" value="Genomic_DNA"/>
</dbReference>
<dbReference type="SUPFAM" id="SSF81383">
    <property type="entry name" value="F-box domain"/>
    <property type="match status" value="1"/>
</dbReference>
<dbReference type="PROSITE" id="PS50181">
    <property type="entry name" value="FBOX"/>
    <property type="match status" value="1"/>
</dbReference>
<protein>
    <submittedName>
        <fullName evidence="2">Putative F-box domain-containing protein</fullName>
    </submittedName>
</protein>
<dbReference type="CDD" id="cd22157">
    <property type="entry name" value="F-box_AtFBW1-like"/>
    <property type="match status" value="1"/>
</dbReference>
<dbReference type="InterPro" id="IPR001810">
    <property type="entry name" value="F-box_dom"/>
</dbReference>
<evidence type="ECO:0000259" key="1">
    <source>
        <dbReference type="PROSITE" id="PS50181"/>
    </source>
</evidence>
<dbReference type="Pfam" id="PF00646">
    <property type="entry name" value="F-box"/>
    <property type="match status" value="1"/>
</dbReference>
<dbReference type="SMART" id="SM00256">
    <property type="entry name" value="FBOX"/>
    <property type="match status" value="1"/>
</dbReference>
<gene>
    <name evidence="2" type="ORF">MtrunA17_Chr1g0176721</name>
</gene>
<name>A0A396JM69_MEDTR</name>
<dbReference type="Gene3D" id="1.20.1280.50">
    <property type="match status" value="1"/>
</dbReference>
<feature type="domain" description="F-box" evidence="1">
    <location>
        <begin position="2"/>
        <end position="52"/>
    </location>
</feature>
<dbReference type="InterPro" id="IPR050796">
    <property type="entry name" value="SCF_F-box_component"/>
</dbReference>
<dbReference type="InterPro" id="IPR036047">
    <property type="entry name" value="F-box-like_dom_sf"/>
</dbReference>
<dbReference type="AlphaFoldDB" id="A0A396JM69"/>
<dbReference type="Gramene" id="rna3164">
    <property type="protein sequence ID" value="RHN79380.1"/>
    <property type="gene ID" value="gene3164"/>
</dbReference>
<dbReference type="PANTHER" id="PTHR31672:SF13">
    <property type="entry name" value="F-BOX PROTEIN CPR30-LIKE"/>
    <property type="match status" value="1"/>
</dbReference>
<sequence length="80" mass="9476">MEMNPLYLPDELITQILLRLPVETLIRFKCVCKSWFSLISNPYFANSQFQITAATHNHQILFLTPNHQFQSIAFRFIVYI</sequence>
<proteinExistence type="predicted"/>